<dbReference type="KEGG" id="ppm:PPSC2_26900"/>
<dbReference type="HOGENOM" id="CLU_2047382_0_0_9"/>
<dbReference type="PATRIC" id="fig|886882.15.peg.5686"/>
<organism evidence="1 2">
    <name type="scientific">Paenibacillus polymyxa (strain SC2)</name>
    <name type="common">Bacillus polymyxa</name>
    <dbReference type="NCBI Taxonomy" id="886882"/>
    <lineage>
        <taxon>Bacteria</taxon>
        <taxon>Bacillati</taxon>
        <taxon>Bacillota</taxon>
        <taxon>Bacilli</taxon>
        <taxon>Bacillales</taxon>
        <taxon>Paenibacillaceae</taxon>
        <taxon>Paenibacillus</taxon>
    </lineage>
</organism>
<proteinExistence type="predicted"/>
<dbReference type="RefSeq" id="WP_013386063.1">
    <property type="nucleotide sequence ID" value="NC_014628.2"/>
</dbReference>
<accession>E3EJQ1</accession>
<protein>
    <submittedName>
        <fullName evidence="1">Uncharacterized protein</fullName>
    </submittedName>
</protein>
<name>E3EJQ1_PAEPS</name>
<geneLocation type="plasmid" evidence="1 2">
    <name>pSC2</name>
</geneLocation>
<dbReference type="Proteomes" id="UP000006868">
    <property type="component" value="Plasmid pSC2"/>
</dbReference>
<reference evidence="1 2" key="1">
    <citation type="journal article" date="2011" name="J. Bacteriol.">
        <title>Complete genome sequence of Paenibacillus polymyxa SC2, a strain of plant growth-promoting Rhizobacterium with broad-spectrum antimicrobial activity.</title>
        <authorList>
            <person name="Ma M."/>
            <person name="Wang C."/>
            <person name="Ding Y."/>
            <person name="Li L."/>
            <person name="Shen D."/>
            <person name="Jiang X."/>
            <person name="Guan D."/>
            <person name="Cao F."/>
            <person name="Chen H."/>
            <person name="Feng R."/>
            <person name="Wang X."/>
            <person name="Ge Y."/>
            <person name="Yao L."/>
            <person name="Bing X."/>
            <person name="Yang X."/>
            <person name="Li J."/>
            <person name="Du B."/>
        </authorList>
    </citation>
    <scope>NUCLEOTIDE SEQUENCE [LARGE SCALE GENOMIC DNA]</scope>
    <source>
        <strain evidence="1 2">SC2</strain>
        <plasmid evidence="2">pSC2</plasmid>
    </source>
</reference>
<dbReference type="AlphaFoldDB" id="E3EJQ1"/>
<evidence type="ECO:0000313" key="2">
    <source>
        <dbReference type="Proteomes" id="UP000006868"/>
    </source>
</evidence>
<keyword evidence="1" id="KW-0614">Plasmid</keyword>
<gene>
    <name evidence="1" type="ORF">PPSC2_26900</name>
</gene>
<evidence type="ECO:0000313" key="1">
    <source>
        <dbReference type="EMBL" id="ADO59649.1"/>
    </source>
</evidence>
<sequence>MRKMSPEEAVKIIALEDHVSIVFEEGFEDHSQTANEFRDLLGENHFERACIDALFGGQYRYETFLKQDKFERNSILDIVRFGDWSYIILFDQQHPTDEKLYVGIQNVNKVSEETENHPAP</sequence>
<dbReference type="EMBL" id="CP002214">
    <property type="protein sequence ID" value="ADO59649.1"/>
    <property type="molecule type" value="Genomic_DNA"/>
</dbReference>